<keyword evidence="8" id="KW-0812">Transmembrane</keyword>
<dbReference type="GO" id="GO:0004497">
    <property type="term" value="F:monooxygenase activity"/>
    <property type="evidence" value="ECO:0007669"/>
    <property type="project" value="UniProtKB-KW"/>
</dbReference>
<keyword evidence="10" id="KW-1185">Reference proteome</keyword>
<evidence type="ECO:0000256" key="8">
    <source>
        <dbReference type="SAM" id="Phobius"/>
    </source>
</evidence>
<feature type="transmembrane region" description="Helical" evidence="8">
    <location>
        <begin position="12"/>
        <end position="30"/>
    </location>
</feature>
<evidence type="ECO:0000256" key="2">
    <source>
        <dbReference type="ARBA" id="ARBA00010139"/>
    </source>
</evidence>
<comment type="caution">
    <text evidence="9">The sequence shown here is derived from an EMBL/GenBank/DDBJ whole genome shotgun (WGS) entry which is preliminary data.</text>
</comment>
<dbReference type="RefSeq" id="WP_345600180.1">
    <property type="nucleotide sequence ID" value="NZ_BAABLT010000005.1"/>
</dbReference>
<protein>
    <submittedName>
        <fullName evidence="9">Flavin-containing monooxygenase</fullName>
        <ecNumber evidence="9">1.14.13.-</ecNumber>
    </submittedName>
</protein>
<dbReference type="InterPro" id="IPR036188">
    <property type="entry name" value="FAD/NAD-bd_sf"/>
</dbReference>
<keyword evidence="3" id="KW-0285">Flavoprotein</keyword>
<sequence>MSGTVRSRVDSGVVDVAVVGAGFAGLYLLHRLRGLGLSARCFETAPDVGGTWYWNRYPGARCDVRSVDYSYSFDEGLQQDWDWSERYSAQPEVLSYLRHVAERFDLRRSITFRTRIVAAHYDEESATWTLHGEDGERARARFCVMATGCLSVPKRPEIPGLGSFVGAVYHSARWPEMGVDLAGRRVGVFGTGASGVQMIPLLAEQASRLTVFQRTPAFSLPARNHRLEPEELAAVKRDYAERRRVARTTPSGMDLDSNPASALEVGPARRRAEFARRWEIGGFSLLGAYADLLSDERANGAVAEFVRERIRETVKDPDVAERLCPTQYPFGTKRPCVDTGYYDTFNRDNVRLVDLRETPVEAVTTTGVRTTAEHHDLDCLVLATGFDAMTGALGRIDVRGRGGEPLAARWAAGPRTYLGLATAGFPNLFLITGPGSPSVLTNMVASIEQHVEWTTDCIAHVLARGGRSVEATERAQDEWVAHADAVAARTLYPRADSWYTGANVPGKPRRFLPYAGGLADYAQTCAAVAADGYRGFRLA</sequence>
<evidence type="ECO:0000256" key="1">
    <source>
        <dbReference type="ARBA" id="ARBA00001974"/>
    </source>
</evidence>
<keyword evidence="8" id="KW-1133">Transmembrane helix</keyword>
<evidence type="ECO:0000256" key="6">
    <source>
        <dbReference type="ARBA" id="ARBA00023002"/>
    </source>
</evidence>
<accession>A0ABW3FQZ0</accession>
<proteinExistence type="inferred from homology"/>
<gene>
    <name evidence="9" type="ORF">ACFQ16_12475</name>
</gene>
<dbReference type="PANTHER" id="PTHR43098:SF3">
    <property type="entry name" value="L-ORNITHINE N(5)-MONOOXYGENASE-RELATED"/>
    <property type="match status" value="1"/>
</dbReference>
<dbReference type="InterPro" id="IPR050775">
    <property type="entry name" value="FAD-binding_Monooxygenases"/>
</dbReference>
<comment type="similarity">
    <text evidence="2">Belongs to the FAD-binding monooxygenase family.</text>
</comment>
<evidence type="ECO:0000313" key="10">
    <source>
        <dbReference type="Proteomes" id="UP001597018"/>
    </source>
</evidence>
<dbReference type="EMBL" id="JBHTIW010000007">
    <property type="protein sequence ID" value="MFD0920560.1"/>
    <property type="molecule type" value="Genomic_DNA"/>
</dbReference>
<comment type="cofactor">
    <cofactor evidence="1">
        <name>FAD</name>
        <dbReference type="ChEBI" id="CHEBI:57692"/>
    </cofactor>
</comment>
<dbReference type="PANTHER" id="PTHR43098">
    <property type="entry name" value="L-ORNITHINE N(5)-MONOOXYGENASE-RELATED"/>
    <property type="match status" value="1"/>
</dbReference>
<keyword evidence="4" id="KW-0274">FAD</keyword>
<keyword evidence="6 9" id="KW-0560">Oxidoreductase</keyword>
<evidence type="ECO:0000256" key="3">
    <source>
        <dbReference type="ARBA" id="ARBA00022630"/>
    </source>
</evidence>
<evidence type="ECO:0000256" key="4">
    <source>
        <dbReference type="ARBA" id="ARBA00022827"/>
    </source>
</evidence>
<dbReference type="PRINTS" id="PR00411">
    <property type="entry name" value="PNDRDTASEI"/>
</dbReference>
<evidence type="ECO:0000256" key="5">
    <source>
        <dbReference type="ARBA" id="ARBA00022857"/>
    </source>
</evidence>
<keyword evidence="5" id="KW-0521">NADP</keyword>
<reference evidence="10" key="1">
    <citation type="journal article" date="2019" name="Int. J. Syst. Evol. Microbiol.">
        <title>The Global Catalogue of Microorganisms (GCM) 10K type strain sequencing project: providing services to taxonomists for standard genome sequencing and annotation.</title>
        <authorList>
            <consortium name="The Broad Institute Genomics Platform"/>
            <consortium name="The Broad Institute Genome Sequencing Center for Infectious Disease"/>
            <person name="Wu L."/>
            <person name="Ma J."/>
        </authorList>
    </citation>
    <scope>NUCLEOTIDE SEQUENCE [LARGE SCALE GENOMIC DNA]</scope>
    <source>
        <strain evidence="10">CCUG 56401</strain>
    </source>
</reference>
<keyword evidence="7 9" id="KW-0503">Monooxygenase</keyword>
<keyword evidence="8" id="KW-0472">Membrane</keyword>
<dbReference type="InterPro" id="IPR020946">
    <property type="entry name" value="Flavin_mOase-like"/>
</dbReference>
<dbReference type="Gene3D" id="3.50.50.60">
    <property type="entry name" value="FAD/NAD(P)-binding domain"/>
    <property type="match status" value="3"/>
</dbReference>
<dbReference type="EC" id="1.14.13.-" evidence="9"/>
<dbReference type="Proteomes" id="UP001597018">
    <property type="component" value="Unassembled WGS sequence"/>
</dbReference>
<dbReference type="Pfam" id="PF00743">
    <property type="entry name" value="FMO-like"/>
    <property type="match status" value="1"/>
</dbReference>
<evidence type="ECO:0000256" key="7">
    <source>
        <dbReference type="ARBA" id="ARBA00023033"/>
    </source>
</evidence>
<organism evidence="9 10">
    <name type="scientific">Saccharopolyspora rosea</name>
    <dbReference type="NCBI Taxonomy" id="524884"/>
    <lineage>
        <taxon>Bacteria</taxon>
        <taxon>Bacillati</taxon>
        <taxon>Actinomycetota</taxon>
        <taxon>Actinomycetes</taxon>
        <taxon>Pseudonocardiales</taxon>
        <taxon>Pseudonocardiaceae</taxon>
        <taxon>Saccharopolyspora</taxon>
    </lineage>
</organism>
<name>A0ABW3FQZ0_9PSEU</name>
<dbReference type="SUPFAM" id="SSF51905">
    <property type="entry name" value="FAD/NAD(P)-binding domain"/>
    <property type="match status" value="2"/>
</dbReference>
<evidence type="ECO:0000313" key="9">
    <source>
        <dbReference type="EMBL" id="MFD0920560.1"/>
    </source>
</evidence>